<keyword evidence="2" id="KW-0456">Lyase</keyword>
<dbReference type="InterPro" id="IPR001303">
    <property type="entry name" value="Aldolase_II/adducin_N"/>
</dbReference>
<accession>A0A7M2WRR4</accession>
<dbReference type="EMBL" id="CP063458">
    <property type="protein sequence ID" value="QOV88166.1"/>
    <property type="molecule type" value="Genomic_DNA"/>
</dbReference>
<dbReference type="Pfam" id="PF00596">
    <property type="entry name" value="Aldolase_II"/>
    <property type="match status" value="2"/>
</dbReference>
<dbReference type="GO" id="GO:0016832">
    <property type="term" value="F:aldehyde-lyase activity"/>
    <property type="evidence" value="ECO:0007669"/>
    <property type="project" value="TreeGrafter"/>
</dbReference>
<dbReference type="Proteomes" id="UP000593765">
    <property type="component" value="Chromosome"/>
</dbReference>
<dbReference type="GO" id="GO:0046872">
    <property type="term" value="F:metal ion binding"/>
    <property type="evidence" value="ECO:0007669"/>
    <property type="project" value="UniProtKB-KW"/>
</dbReference>
<dbReference type="GO" id="GO:0019323">
    <property type="term" value="P:pentose catabolic process"/>
    <property type="evidence" value="ECO:0007669"/>
    <property type="project" value="TreeGrafter"/>
</dbReference>
<feature type="domain" description="Class II aldolase/adducin N-terminal" evidence="3">
    <location>
        <begin position="233"/>
        <end position="416"/>
    </location>
</feature>
<dbReference type="SUPFAM" id="SSF53639">
    <property type="entry name" value="AraD/HMP-PK domain-like"/>
    <property type="match status" value="2"/>
</dbReference>
<dbReference type="PANTHER" id="PTHR22789">
    <property type="entry name" value="FUCULOSE PHOSPHATE ALDOLASE"/>
    <property type="match status" value="1"/>
</dbReference>
<dbReference type="SMART" id="SM01007">
    <property type="entry name" value="Aldolase_II"/>
    <property type="match status" value="2"/>
</dbReference>
<reference evidence="4 5" key="1">
    <citation type="submission" date="2020-10" db="EMBL/GenBank/DDBJ databases">
        <title>Wide distribution of Phycisphaera-like planctomycetes from WD2101 soil group in peatlands and genome analysis of the first cultivated representative.</title>
        <authorList>
            <person name="Dedysh S.N."/>
            <person name="Beletsky A.V."/>
            <person name="Ivanova A."/>
            <person name="Kulichevskaya I.S."/>
            <person name="Suzina N.E."/>
            <person name="Philippov D.A."/>
            <person name="Rakitin A.L."/>
            <person name="Mardanov A.V."/>
            <person name="Ravin N.V."/>
        </authorList>
    </citation>
    <scope>NUCLEOTIDE SEQUENCE [LARGE SCALE GENOMIC DNA]</scope>
    <source>
        <strain evidence="4 5">M1803</strain>
    </source>
</reference>
<evidence type="ECO:0000259" key="3">
    <source>
        <dbReference type="SMART" id="SM01007"/>
    </source>
</evidence>
<feature type="domain" description="Class II aldolase/adducin N-terminal" evidence="3">
    <location>
        <begin position="14"/>
        <end position="190"/>
    </location>
</feature>
<protein>
    <submittedName>
        <fullName evidence="4">Class II aldolase/adducin family protein</fullName>
    </submittedName>
</protein>
<dbReference type="RefSeq" id="WP_206291134.1">
    <property type="nucleotide sequence ID" value="NZ_CP063458.1"/>
</dbReference>
<dbReference type="Gene3D" id="3.40.225.10">
    <property type="entry name" value="Class II aldolase/adducin N-terminal domain"/>
    <property type="match status" value="2"/>
</dbReference>
<dbReference type="PANTHER" id="PTHR22789:SF0">
    <property type="entry name" value="3-OXO-TETRONATE 4-PHOSPHATE DECARBOXYLASE-RELATED"/>
    <property type="match status" value="1"/>
</dbReference>
<evidence type="ECO:0000256" key="1">
    <source>
        <dbReference type="ARBA" id="ARBA00022723"/>
    </source>
</evidence>
<dbReference type="InterPro" id="IPR050197">
    <property type="entry name" value="Aldolase_class_II_sugar_metab"/>
</dbReference>
<evidence type="ECO:0000256" key="2">
    <source>
        <dbReference type="ARBA" id="ARBA00023239"/>
    </source>
</evidence>
<sequence length="440" mass="47461">MTHRDPFSLLHPRHAIVDTIERIYRYRMTTTSGGNISVREDNGDVWITPARVDKGSLRPTDIVRVATDGTSVGLHKPSSEFPFHRMIYDARPDVRAVVHAHPVALVAFSICGQSPDTTLFPQARNVCGEVGFAPYALPGSDRLGRNVADVFAKGFNCVMLENHGVVVAGTTLAEAFARFETLEFTAKTAIKARRLGDLRGLSSAQIELSHRPRGLTQSFEPAEPTSQEKEARQLVADFVLRGYRQRLLTSTEGSYSARLGDDAFVITSTGIDRAHTTPANLTLVVGGKAEAGKRPSRAAAAHRAIYLRHPQIGSIVNAMPVNGAAFGVVGPAVGGSAVAPSLLDARTIPESYIFLRDVGIVPYGVQYAEPHRLADLISPTRPVLLLENDGVLVAGQSPLDAFDRLEVLESTAEALINARSVGALTPMGEDVVAELRRAFM</sequence>
<keyword evidence="1" id="KW-0479">Metal-binding</keyword>
<dbReference type="InterPro" id="IPR036409">
    <property type="entry name" value="Aldolase_II/adducin_N_sf"/>
</dbReference>
<organism evidence="4 5">
    <name type="scientific">Humisphaera borealis</name>
    <dbReference type="NCBI Taxonomy" id="2807512"/>
    <lineage>
        <taxon>Bacteria</taxon>
        <taxon>Pseudomonadati</taxon>
        <taxon>Planctomycetota</taxon>
        <taxon>Phycisphaerae</taxon>
        <taxon>Tepidisphaerales</taxon>
        <taxon>Tepidisphaeraceae</taxon>
        <taxon>Humisphaera</taxon>
    </lineage>
</organism>
<dbReference type="GO" id="GO:0005829">
    <property type="term" value="C:cytosol"/>
    <property type="evidence" value="ECO:0007669"/>
    <property type="project" value="TreeGrafter"/>
</dbReference>
<evidence type="ECO:0000313" key="4">
    <source>
        <dbReference type="EMBL" id="QOV88166.1"/>
    </source>
</evidence>
<dbReference type="AlphaFoldDB" id="A0A7M2WRR4"/>
<keyword evidence="5" id="KW-1185">Reference proteome</keyword>
<name>A0A7M2WRR4_9BACT</name>
<dbReference type="KEGG" id="hbs:IPV69_18135"/>
<proteinExistence type="predicted"/>
<evidence type="ECO:0000313" key="5">
    <source>
        <dbReference type="Proteomes" id="UP000593765"/>
    </source>
</evidence>
<gene>
    <name evidence="4" type="ORF">IPV69_18135</name>
</gene>